<protein>
    <submittedName>
        <fullName evidence="7">Cytochrome P450</fullName>
    </submittedName>
</protein>
<keyword evidence="5 6" id="KW-0503">Monooxygenase</keyword>
<dbReference type="InterPro" id="IPR053007">
    <property type="entry name" value="CYP450_monoxygenase_sec-met"/>
</dbReference>
<dbReference type="EMBL" id="JAQQWM010000008">
    <property type="protein sequence ID" value="KAK8054416.1"/>
    <property type="molecule type" value="Genomic_DNA"/>
</dbReference>
<proteinExistence type="inferred from homology"/>
<keyword evidence="3 6" id="KW-0479">Metal-binding</keyword>
<gene>
    <name evidence="7" type="ORF">PG996_013717</name>
</gene>
<dbReference type="Pfam" id="PF00067">
    <property type="entry name" value="p450"/>
    <property type="match status" value="1"/>
</dbReference>
<dbReference type="PRINTS" id="PR00465">
    <property type="entry name" value="EP450IV"/>
</dbReference>
<dbReference type="CDD" id="cd11040">
    <property type="entry name" value="CYP7_CYP8-like"/>
    <property type="match status" value="1"/>
</dbReference>
<evidence type="ECO:0000256" key="6">
    <source>
        <dbReference type="RuleBase" id="RU000461"/>
    </source>
</evidence>
<sequence length="515" mass="57184">MLLSYASAAVALSLYGILRLLESWSHDPREPPLVNHAIPFLGPIIEMLRHKTRFYIRMKRKHNLPIYTLRVPGSRIYVVNSVPLTSAVQKQYRTLSWIPLLGHAISWISGTSQAVNEVMARDMTTEAGFLLGINKISSPALAPGPSLDAMNAAAIRAFAAAVDLLATQDPVQVSFLPWVRSQILLGTTDAIYGPHNPFRDPTVAEAWNSNSNFRPGIPNLGPKALPSFLTSRSIQAREHVVQALMSYFQAGHHKTGSEMLRARYAYIVHRHGIHDVADLARLELSGAFASIENTVPTTFWFLCRLFSDPLVLEDCRRELAPLVQTRNRVSYMDIDSVKSSCPILQSTLHETIRYHSVVMSARKVTEDQVLDKYLLKKGSTLLISATVPHFDPEAWGSDVAQFKHTRFLQQGRVTTGKGSQRMAFRGFGGGYHLCPGRHFSVTEMLSLAAMLILRFDVTPVTGTWDVLLDSDYVSSDGTAAPVPVHDFPVIFSPRSHGNWELFVSGSGKQMELLAE</sequence>
<evidence type="ECO:0000313" key="8">
    <source>
        <dbReference type="Proteomes" id="UP001446871"/>
    </source>
</evidence>
<comment type="similarity">
    <text evidence="2 6">Belongs to the cytochrome P450 family.</text>
</comment>
<organism evidence="7 8">
    <name type="scientific">Apiospora saccharicola</name>
    <dbReference type="NCBI Taxonomy" id="335842"/>
    <lineage>
        <taxon>Eukaryota</taxon>
        <taxon>Fungi</taxon>
        <taxon>Dikarya</taxon>
        <taxon>Ascomycota</taxon>
        <taxon>Pezizomycotina</taxon>
        <taxon>Sordariomycetes</taxon>
        <taxon>Xylariomycetidae</taxon>
        <taxon>Amphisphaeriales</taxon>
        <taxon>Apiosporaceae</taxon>
        <taxon>Apiospora</taxon>
    </lineage>
</organism>
<dbReference type="InterPro" id="IPR002403">
    <property type="entry name" value="Cyt_P450_E_grp-IV"/>
</dbReference>
<evidence type="ECO:0000313" key="7">
    <source>
        <dbReference type="EMBL" id="KAK8054416.1"/>
    </source>
</evidence>
<reference evidence="7 8" key="1">
    <citation type="submission" date="2023-01" db="EMBL/GenBank/DDBJ databases">
        <title>Analysis of 21 Apiospora genomes using comparative genomics revels a genus with tremendous synthesis potential of carbohydrate active enzymes and secondary metabolites.</title>
        <authorList>
            <person name="Sorensen T."/>
        </authorList>
    </citation>
    <scope>NUCLEOTIDE SEQUENCE [LARGE SCALE GENOMIC DNA]</scope>
    <source>
        <strain evidence="7 8">CBS 83171</strain>
    </source>
</reference>
<dbReference type="InterPro" id="IPR001128">
    <property type="entry name" value="Cyt_P450"/>
</dbReference>
<comment type="caution">
    <text evidence="7">The sequence shown here is derived from an EMBL/GenBank/DDBJ whole genome shotgun (WGS) entry which is preliminary data.</text>
</comment>
<evidence type="ECO:0000256" key="3">
    <source>
        <dbReference type="ARBA" id="ARBA00022723"/>
    </source>
</evidence>
<evidence type="ECO:0000256" key="2">
    <source>
        <dbReference type="ARBA" id="ARBA00010617"/>
    </source>
</evidence>
<keyword evidence="6" id="KW-0560">Oxidoreductase</keyword>
<evidence type="ECO:0000256" key="5">
    <source>
        <dbReference type="ARBA" id="ARBA00023033"/>
    </source>
</evidence>
<dbReference type="SUPFAM" id="SSF48264">
    <property type="entry name" value="Cytochrome P450"/>
    <property type="match status" value="1"/>
</dbReference>
<keyword evidence="4 6" id="KW-0408">Iron</keyword>
<dbReference type="InterPro" id="IPR036396">
    <property type="entry name" value="Cyt_P450_sf"/>
</dbReference>
<dbReference type="Gene3D" id="1.10.630.10">
    <property type="entry name" value="Cytochrome P450"/>
    <property type="match status" value="1"/>
</dbReference>
<dbReference type="InterPro" id="IPR017972">
    <property type="entry name" value="Cyt_P450_CS"/>
</dbReference>
<evidence type="ECO:0000256" key="1">
    <source>
        <dbReference type="ARBA" id="ARBA00001971"/>
    </source>
</evidence>
<name>A0ABR1U675_9PEZI</name>
<keyword evidence="6" id="KW-0349">Heme</keyword>
<dbReference type="PANTHER" id="PTHR47582">
    <property type="entry name" value="P450, PUTATIVE (EUROFUNG)-RELATED"/>
    <property type="match status" value="1"/>
</dbReference>
<dbReference type="Proteomes" id="UP001446871">
    <property type="component" value="Unassembled WGS sequence"/>
</dbReference>
<keyword evidence="8" id="KW-1185">Reference proteome</keyword>
<accession>A0ABR1U675</accession>
<comment type="cofactor">
    <cofactor evidence="1">
        <name>heme</name>
        <dbReference type="ChEBI" id="CHEBI:30413"/>
    </cofactor>
</comment>
<dbReference type="PANTHER" id="PTHR47582:SF1">
    <property type="entry name" value="P450, PUTATIVE (EUROFUNG)-RELATED"/>
    <property type="match status" value="1"/>
</dbReference>
<dbReference type="PROSITE" id="PS00086">
    <property type="entry name" value="CYTOCHROME_P450"/>
    <property type="match status" value="1"/>
</dbReference>
<evidence type="ECO:0000256" key="4">
    <source>
        <dbReference type="ARBA" id="ARBA00023004"/>
    </source>
</evidence>